<proteinExistence type="predicted"/>
<name>A0AA87RGI9_9MICO</name>
<dbReference type="AlphaFoldDB" id="A0AA87RGI9"/>
<keyword evidence="3" id="KW-1185">Reference proteome</keyword>
<organism evidence="2 3">
    <name type="scientific">Agrococcus baldri</name>
    <dbReference type="NCBI Taxonomy" id="153730"/>
    <lineage>
        <taxon>Bacteria</taxon>
        <taxon>Bacillati</taxon>
        <taxon>Actinomycetota</taxon>
        <taxon>Actinomycetes</taxon>
        <taxon>Micrococcales</taxon>
        <taxon>Microbacteriaceae</taxon>
        <taxon>Agrococcus</taxon>
    </lineage>
</organism>
<comment type="caution">
    <text evidence="2">The sequence shown here is derived from an EMBL/GenBank/DDBJ whole genome shotgun (WGS) entry which is preliminary data.</text>
</comment>
<protein>
    <submittedName>
        <fullName evidence="2">Uncharacterized protein</fullName>
    </submittedName>
</protein>
<dbReference type="RefSeq" id="WP_318279042.1">
    <property type="nucleotide sequence ID" value="NZ_BJUU01000002.1"/>
</dbReference>
<gene>
    <name evidence="2" type="ORF">ABA31_05390</name>
</gene>
<evidence type="ECO:0000313" key="3">
    <source>
        <dbReference type="Proteomes" id="UP000321749"/>
    </source>
</evidence>
<evidence type="ECO:0000313" key="2">
    <source>
        <dbReference type="EMBL" id="GEK79188.1"/>
    </source>
</evidence>
<sequence>MSDARPTRPDQTRADASDAHDHLAAYLNEHLLASEGGLHAFRAAARTWEGTPHERTLLALADEIARDRKDLAVLIDRLGYRPAGWKRLLTLAFRAGGSANPINFLRMRGGSMAQLELDVLTGMVRAKLSMWDALLELAEDDARFDGRMLQALRRRAEQQITELQNLARSTVRARFLPGAP</sequence>
<feature type="coiled-coil region" evidence="1">
    <location>
        <begin position="146"/>
        <end position="173"/>
    </location>
</feature>
<accession>A0AA87RGI9</accession>
<evidence type="ECO:0000256" key="1">
    <source>
        <dbReference type="SAM" id="Coils"/>
    </source>
</evidence>
<reference evidence="2 3" key="1">
    <citation type="submission" date="2019-07" db="EMBL/GenBank/DDBJ databases">
        <title>Whole genome shotgun sequence of Agrococcus baldri NBRC 103055.</title>
        <authorList>
            <person name="Hosoyama A."/>
            <person name="Uohara A."/>
            <person name="Ohji S."/>
            <person name="Ichikawa N."/>
        </authorList>
    </citation>
    <scope>NUCLEOTIDE SEQUENCE [LARGE SCALE GENOMIC DNA]</scope>
    <source>
        <strain evidence="2 3">NBRC 103055</strain>
    </source>
</reference>
<keyword evidence="1" id="KW-0175">Coiled coil</keyword>
<dbReference type="Proteomes" id="UP000321749">
    <property type="component" value="Unassembled WGS sequence"/>
</dbReference>
<dbReference type="EMBL" id="BJUU01000002">
    <property type="protein sequence ID" value="GEK79188.1"/>
    <property type="molecule type" value="Genomic_DNA"/>
</dbReference>